<reference evidence="2" key="1">
    <citation type="journal article" date="2014" name="Int. J. Syst. Evol. Microbiol.">
        <title>Complete genome sequence of Corynebacterium casei LMG S-19264T (=DSM 44701T), isolated from a smear-ripened cheese.</title>
        <authorList>
            <consortium name="US DOE Joint Genome Institute (JGI-PGF)"/>
            <person name="Walter F."/>
            <person name="Albersmeier A."/>
            <person name="Kalinowski J."/>
            <person name="Ruckert C."/>
        </authorList>
    </citation>
    <scope>NUCLEOTIDE SEQUENCE</scope>
    <source>
        <strain evidence="2">JCM 15325</strain>
    </source>
</reference>
<dbReference type="InterPro" id="IPR025375">
    <property type="entry name" value="DUF4365"/>
</dbReference>
<evidence type="ECO:0000313" key="2">
    <source>
        <dbReference type="EMBL" id="GGL55700.1"/>
    </source>
</evidence>
<feature type="domain" description="DUF4365" evidence="1">
    <location>
        <begin position="15"/>
        <end position="94"/>
    </location>
</feature>
<dbReference type="InterPro" id="IPR011335">
    <property type="entry name" value="Restrct_endonuc-II-like"/>
</dbReference>
<reference evidence="2" key="2">
    <citation type="submission" date="2020-09" db="EMBL/GenBank/DDBJ databases">
        <authorList>
            <person name="Sun Q."/>
            <person name="Ohkuma M."/>
        </authorList>
    </citation>
    <scope>NUCLEOTIDE SEQUENCE</scope>
    <source>
        <strain evidence="2">JCM 15325</strain>
    </source>
</reference>
<organism evidence="2 3">
    <name type="scientific">Sporolactobacillus putidus</name>
    <dbReference type="NCBI Taxonomy" id="492735"/>
    <lineage>
        <taxon>Bacteria</taxon>
        <taxon>Bacillati</taxon>
        <taxon>Bacillota</taxon>
        <taxon>Bacilli</taxon>
        <taxon>Bacillales</taxon>
        <taxon>Sporolactobacillaceae</taxon>
        <taxon>Sporolactobacillus</taxon>
    </lineage>
</organism>
<dbReference type="Pfam" id="PF14280">
    <property type="entry name" value="DUF4365"/>
    <property type="match status" value="1"/>
</dbReference>
<evidence type="ECO:0000259" key="1">
    <source>
        <dbReference type="Pfam" id="PF14280"/>
    </source>
</evidence>
<proteinExistence type="predicted"/>
<dbReference type="EMBL" id="BMOK01000007">
    <property type="protein sequence ID" value="GGL55700.1"/>
    <property type="molecule type" value="Genomic_DNA"/>
</dbReference>
<evidence type="ECO:0000313" key="3">
    <source>
        <dbReference type="Proteomes" id="UP000654670"/>
    </source>
</evidence>
<dbReference type="SUPFAM" id="SSF52980">
    <property type="entry name" value="Restriction endonuclease-like"/>
    <property type="match status" value="1"/>
</dbReference>
<accession>A0A917W1C4</accession>
<dbReference type="Gene3D" id="3.40.1350.10">
    <property type="match status" value="1"/>
</dbReference>
<sequence length="150" mass="17712">MNTDWSVLNNQQLGSFGEALARLEFLSYGYYVYNNEVDDHGIDFIVCKDGKYFDIQVKSFRKPIKNGTSNYVLIKKKYFNNTKENLYVYLLYFVRGESPRHFMIPAKAFQDENDLIRNRKDYPEPEFGLNISKKNMPLLEPFEILNGIRL</sequence>
<dbReference type="RefSeq" id="WP_188802939.1">
    <property type="nucleotide sequence ID" value="NZ_BMOK01000007.1"/>
</dbReference>
<dbReference type="InterPro" id="IPR011856">
    <property type="entry name" value="tRNA_endonuc-like_dom_sf"/>
</dbReference>
<dbReference type="AlphaFoldDB" id="A0A917W1C4"/>
<keyword evidence="3" id="KW-1185">Reference proteome</keyword>
<gene>
    <name evidence="2" type="ORF">GCM10007968_19770</name>
</gene>
<protein>
    <recommendedName>
        <fullName evidence="1">DUF4365 domain-containing protein</fullName>
    </recommendedName>
</protein>
<dbReference type="GO" id="GO:0003676">
    <property type="term" value="F:nucleic acid binding"/>
    <property type="evidence" value="ECO:0007669"/>
    <property type="project" value="InterPro"/>
</dbReference>
<name>A0A917W1C4_9BACL</name>
<comment type="caution">
    <text evidence="2">The sequence shown here is derived from an EMBL/GenBank/DDBJ whole genome shotgun (WGS) entry which is preliminary data.</text>
</comment>
<dbReference type="Proteomes" id="UP000654670">
    <property type="component" value="Unassembled WGS sequence"/>
</dbReference>